<dbReference type="AlphaFoldDB" id="A0A0D9WXZ2"/>
<dbReference type="HOGENOM" id="CLU_2593245_0_0_1"/>
<evidence type="ECO:0000313" key="1">
    <source>
        <dbReference type="EnsemblPlants" id="LPERR07G09710.2"/>
    </source>
</evidence>
<name>A0A0D9WXZ2_9ORYZ</name>
<accession>A0A0D9WXZ2</accession>
<proteinExistence type="predicted"/>
<organism evidence="1 2">
    <name type="scientific">Leersia perrieri</name>
    <dbReference type="NCBI Taxonomy" id="77586"/>
    <lineage>
        <taxon>Eukaryota</taxon>
        <taxon>Viridiplantae</taxon>
        <taxon>Streptophyta</taxon>
        <taxon>Embryophyta</taxon>
        <taxon>Tracheophyta</taxon>
        <taxon>Spermatophyta</taxon>
        <taxon>Magnoliopsida</taxon>
        <taxon>Liliopsida</taxon>
        <taxon>Poales</taxon>
        <taxon>Poaceae</taxon>
        <taxon>BOP clade</taxon>
        <taxon>Oryzoideae</taxon>
        <taxon>Oryzeae</taxon>
        <taxon>Oryzinae</taxon>
        <taxon>Leersia</taxon>
    </lineage>
</organism>
<dbReference type="Gramene" id="LPERR07G09710.2">
    <property type="protein sequence ID" value="LPERR07G09710.2"/>
    <property type="gene ID" value="LPERR07G09710"/>
</dbReference>
<evidence type="ECO:0000313" key="2">
    <source>
        <dbReference type="Proteomes" id="UP000032180"/>
    </source>
</evidence>
<reference evidence="2" key="2">
    <citation type="submission" date="2013-12" db="EMBL/GenBank/DDBJ databases">
        <authorList>
            <person name="Yu Y."/>
            <person name="Lee S."/>
            <person name="de Baynast K."/>
            <person name="Wissotski M."/>
            <person name="Liu L."/>
            <person name="Talag J."/>
            <person name="Goicoechea J."/>
            <person name="Angelova A."/>
            <person name="Jetty R."/>
            <person name="Kudrna D."/>
            <person name="Golser W."/>
            <person name="Rivera L."/>
            <person name="Zhang J."/>
            <person name="Wing R."/>
        </authorList>
    </citation>
    <scope>NUCLEOTIDE SEQUENCE</scope>
</reference>
<sequence length="80" mass="8874">MRPPFSIELGRFCHKVEERERHVIVRKFKFEENRAALPSSGKEVIELLDILLRTHSAILAGTGRAAALGPQTPGAPEQQA</sequence>
<dbReference type="Proteomes" id="UP000032180">
    <property type="component" value="Chromosome 7"/>
</dbReference>
<keyword evidence="2" id="KW-1185">Reference proteome</keyword>
<reference evidence="1 2" key="1">
    <citation type="submission" date="2012-08" db="EMBL/GenBank/DDBJ databases">
        <title>Oryza genome evolution.</title>
        <authorList>
            <person name="Wing R.A."/>
        </authorList>
    </citation>
    <scope>NUCLEOTIDE SEQUENCE</scope>
</reference>
<reference evidence="1" key="3">
    <citation type="submission" date="2015-04" db="UniProtKB">
        <authorList>
            <consortium name="EnsemblPlants"/>
        </authorList>
    </citation>
    <scope>IDENTIFICATION</scope>
</reference>
<protein>
    <submittedName>
        <fullName evidence="1">Uncharacterized protein</fullName>
    </submittedName>
</protein>
<dbReference type="EnsemblPlants" id="LPERR07G09710.2">
    <property type="protein sequence ID" value="LPERR07G09710.2"/>
    <property type="gene ID" value="LPERR07G09710"/>
</dbReference>